<dbReference type="GO" id="GO:0016787">
    <property type="term" value="F:hydrolase activity"/>
    <property type="evidence" value="ECO:0007669"/>
    <property type="project" value="UniProtKB-KW"/>
</dbReference>
<keyword evidence="3" id="KW-0378">Hydrolase</keyword>
<keyword evidence="4" id="KW-1185">Reference proteome</keyword>
<dbReference type="Gene3D" id="1.10.10.2520">
    <property type="entry name" value="Cell wall hydrolase SleB, domain 1"/>
    <property type="match status" value="1"/>
</dbReference>
<dbReference type="InterPro" id="IPR011105">
    <property type="entry name" value="Cell_wall_hydrolase_SleB"/>
</dbReference>
<name>A0ABT4QH18_9BACL</name>
<comment type="caution">
    <text evidence="3">The sequence shown here is derived from an EMBL/GenBank/DDBJ whole genome shotgun (WGS) entry which is preliminary data.</text>
</comment>
<dbReference type="Proteomes" id="UP001527882">
    <property type="component" value="Unassembled WGS sequence"/>
</dbReference>
<dbReference type="RefSeq" id="WP_269884680.1">
    <property type="nucleotide sequence ID" value="NZ_JAQAGZ010000021.1"/>
</dbReference>
<dbReference type="EMBL" id="JAQAGZ010000021">
    <property type="protein sequence ID" value="MCZ8516152.1"/>
    <property type="molecule type" value="Genomic_DNA"/>
</dbReference>
<evidence type="ECO:0000259" key="2">
    <source>
        <dbReference type="Pfam" id="PF07486"/>
    </source>
</evidence>
<feature type="compositionally biased region" description="Polar residues" evidence="1">
    <location>
        <begin position="110"/>
        <end position="126"/>
    </location>
</feature>
<dbReference type="Pfam" id="PF07486">
    <property type="entry name" value="Hydrolase_2"/>
    <property type="match status" value="1"/>
</dbReference>
<protein>
    <submittedName>
        <fullName evidence="3">Cell wall hydrolase</fullName>
    </submittedName>
</protein>
<sequence>MRKPAIYGFLLTAILSNFLVVAIGADTTRYGMNKQVDSITKSKSLSQQESEIKVAKPFVSLFLDKKVFTSAMNPLPEHVELAKSVQPPVQTAELSAEQIPEPTEQKHATDSTTPNQAQTTERVSVSDSDKELLARLVTAEAGNQPYEGQVAVAAVVLNRALSGLFPESIKDIIYANNGRVYQFTPVKNGRINKAAIDSARQAVHDALSGSDPSMGALYFTNMNIERHKPNSNAKVTVIIGGHTFFK</sequence>
<accession>A0ABT4QH18</accession>
<feature type="domain" description="Cell wall hydrolase SleB" evidence="2">
    <location>
        <begin position="144"/>
        <end position="245"/>
    </location>
</feature>
<reference evidence="3 4" key="1">
    <citation type="submission" date="2022-12" db="EMBL/GenBank/DDBJ databases">
        <title>Draft genome sequence of Paenibacillus sp. dW9.</title>
        <authorList>
            <person name="Choi E.-W."/>
            <person name="Kim D.-U."/>
        </authorList>
    </citation>
    <scope>NUCLEOTIDE SEQUENCE [LARGE SCALE GENOMIC DNA]</scope>
    <source>
        <strain evidence="4">dW9</strain>
    </source>
</reference>
<evidence type="ECO:0000313" key="3">
    <source>
        <dbReference type="EMBL" id="MCZ8516152.1"/>
    </source>
</evidence>
<proteinExistence type="predicted"/>
<gene>
    <name evidence="3" type="ORF">O9H85_27890</name>
</gene>
<feature type="region of interest" description="Disordered" evidence="1">
    <location>
        <begin position="86"/>
        <end position="127"/>
    </location>
</feature>
<evidence type="ECO:0000313" key="4">
    <source>
        <dbReference type="Proteomes" id="UP001527882"/>
    </source>
</evidence>
<dbReference type="InterPro" id="IPR042047">
    <property type="entry name" value="SleB_dom1"/>
</dbReference>
<dbReference type="Gene3D" id="6.20.240.60">
    <property type="match status" value="1"/>
</dbReference>
<organism evidence="3 4">
    <name type="scientific">Paenibacillus gyeongsangnamensis</name>
    <dbReference type="NCBI Taxonomy" id="3388067"/>
    <lineage>
        <taxon>Bacteria</taxon>
        <taxon>Bacillati</taxon>
        <taxon>Bacillota</taxon>
        <taxon>Bacilli</taxon>
        <taxon>Bacillales</taxon>
        <taxon>Paenibacillaceae</taxon>
        <taxon>Paenibacillus</taxon>
    </lineage>
</organism>
<evidence type="ECO:0000256" key="1">
    <source>
        <dbReference type="SAM" id="MobiDB-lite"/>
    </source>
</evidence>